<dbReference type="PANTHER" id="PTHR43173">
    <property type="entry name" value="ABC1 FAMILY PROTEIN"/>
    <property type="match status" value="1"/>
</dbReference>
<keyword evidence="4" id="KW-0808">Transferase</keyword>
<evidence type="ECO:0000313" key="5">
    <source>
        <dbReference type="Proteomes" id="UP001153069"/>
    </source>
</evidence>
<feature type="chain" id="PRO_5040350476" evidence="2">
    <location>
        <begin position="28"/>
        <end position="629"/>
    </location>
</feature>
<dbReference type="CDD" id="cd05121">
    <property type="entry name" value="ABC1_ADCK3-like"/>
    <property type="match status" value="1"/>
</dbReference>
<dbReference type="SUPFAM" id="SSF56112">
    <property type="entry name" value="Protein kinase-like (PK-like)"/>
    <property type="match status" value="1"/>
</dbReference>
<keyword evidence="2" id="KW-0732">Signal</keyword>
<accession>A0A9N8DWQ5</accession>
<dbReference type="Pfam" id="PF03109">
    <property type="entry name" value="ABC1"/>
    <property type="match status" value="2"/>
</dbReference>
<dbReference type="InterPro" id="IPR000719">
    <property type="entry name" value="Prot_kinase_dom"/>
</dbReference>
<dbReference type="OrthoDB" id="427480at2759"/>
<evidence type="ECO:0000256" key="1">
    <source>
        <dbReference type="SAM" id="MobiDB-lite"/>
    </source>
</evidence>
<keyword evidence="5" id="KW-1185">Reference proteome</keyword>
<gene>
    <name evidence="4" type="ORF">SEMRO_352_G124140.1</name>
</gene>
<feature type="region of interest" description="Disordered" evidence="1">
    <location>
        <begin position="607"/>
        <end position="629"/>
    </location>
</feature>
<organism evidence="4 5">
    <name type="scientific">Seminavis robusta</name>
    <dbReference type="NCBI Taxonomy" id="568900"/>
    <lineage>
        <taxon>Eukaryota</taxon>
        <taxon>Sar</taxon>
        <taxon>Stramenopiles</taxon>
        <taxon>Ochrophyta</taxon>
        <taxon>Bacillariophyta</taxon>
        <taxon>Bacillariophyceae</taxon>
        <taxon>Bacillariophycidae</taxon>
        <taxon>Naviculales</taxon>
        <taxon>Naviculaceae</taxon>
        <taxon>Seminavis</taxon>
    </lineage>
</organism>
<dbReference type="Proteomes" id="UP001153069">
    <property type="component" value="Unassembled WGS sequence"/>
</dbReference>
<protein>
    <submittedName>
        <fullName evidence="4">Protein kinase UbiB</fullName>
    </submittedName>
</protein>
<dbReference type="AlphaFoldDB" id="A0A9N8DWQ5"/>
<dbReference type="GO" id="GO:0005524">
    <property type="term" value="F:ATP binding"/>
    <property type="evidence" value="ECO:0007669"/>
    <property type="project" value="InterPro"/>
</dbReference>
<proteinExistence type="predicted"/>
<dbReference type="InterPro" id="IPR051130">
    <property type="entry name" value="Mito_struct-func_regulator"/>
</dbReference>
<comment type="caution">
    <text evidence="4">The sequence shown here is derived from an EMBL/GenBank/DDBJ whole genome shotgun (WGS) entry which is preliminary data.</text>
</comment>
<keyword evidence="4" id="KW-0418">Kinase</keyword>
<sequence>MMKKRFGRLLAPLLSLVLLWFAQSVSSTAIPTLRKNRAQTRLGGENDPGAQTVADGSALYQSKRSFKGGGPLLAWSRIHALSKQVAIHIASGNVLTPTITPRIVCMSGIACALAANVALQKSEAAQRACFFWQKAGPIVAHYKFTQWWLRTRKAPIERRHAVYQSLHNRYCEPCLDLALDLKGLYVKMGQVMSSRADFMPVQYVNVFSTLQDSVPQWPIEDAVEIVRDSLKKEWGVDYDDVFESIDPVALGCAAIGQVHRAELKDYWLKADPGYKGGKVVAVKIMHPDAHQRFACDFQVFKWLTRIALPGWSPLLEELERRLMTEFDYHTERDNQMLVRNNLMKSPYKRQFKIPQPYDNLCCKHVLVMELLDGQKFKDAIEEKLSRVVGGDREKVSNFLAQRQKEIMFGRNSSEDSKASIYDLLDLHGIRGVIRAFRALALYRKVQKDIDLLVEVHGHQIFQDAVFNGDPHPGNIMELSDGRLGLIDFGQTKKLDDNERLAYARIVNAVGSKADSHQIAEAMRAAGFQSKLDEDDTLAEFAGLFFDSDFLYKEKGHDTPQDYFQSLMESDPLTTIPDAAIMVARVSILFRGAGTAINHQVQTSNSWRKHAHQALEEASRHSLVTDAEAT</sequence>
<dbReference type="GO" id="GO:0004672">
    <property type="term" value="F:protein kinase activity"/>
    <property type="evidence" value="ECO:0007669"/>
    <property type="project" value="InterPro"/>
</dbReference>
<dbReference type="InterPro" id="IPR011009">
    <property type="entry name" value="Kinase-like_dom_sf"/>
</dbReference>
<evidence type="ECO:0000256" key="2">
    <source>
        <dbReference type="SAM" id="SignalP"/>
    </source>
</evidence>
<feature type="domain" description="Protein kinase" evidence="3">
    <location>
        <begin position="244"/>
        <end position="623"/>
    </location>
</feature>
<dbReference type="PANTHER" id="PTHR43173:SF34">
    <property type="entry name" value="ABC1 ATYPICAL KINASE-LIKE DOMAIN-CONTAINING PROTEIN"/>
    <property type="match status" value="1"/>
</dbReference>
<feature type="signal peptide" evidence="2">
    <location>
        <begin position="1"/>
        <end position="27"/>
    </location>
</feature>
<name>A0A9N8DWQ5_9STRA</name>
<evidence type="ECO:0000259" key="3">
    <source>
        <dbReference type="PROSITE" id="PS50011"/>
    </source>
</evidence>
<dbReference type="InterPro" id="IPR004147">
    <property type="entry name" value="ABC1_dom"/>
</dbReference>
<evidence type="ECO:0000313" key="4">
    <source>
        <dbReference type="EMBL" id="CAB9508559.1"/>
    </source>
</evidence>
<reference evidence="4" key="1">
    <citation type="submission" date="2020-06" db="EMBL/GenBank/DDBJ databases">
        <authorList>
            <consortium name="Plant Systems Biology data submission"/>
        </authorList>
    </citation>
    <scope>NUCLEOTIDE SEQUENCE</scope>
    <source>
        <strain evidence="4">D6</strain>
    </source>
</reference>
<dbReference type="EMBL" id="CAICTM010000351">
    <property type="protein sequence ID" value="CAB9508559.1"/>
    <property type="molecule type" value="Genomic_DNA"/>
</dbReference>
<dbReference type="PROSITE" id="PS50011">
    <property type="entry name" value="PROTEIN_KINASE_DOM"/>
    <property type="match status" value="1"/>
</dbReference>